<proteinExistence type="predicted"/>
<dbReference type="Proteomes" id="UP000220102">
    <property type="component" value="Unassembled WGS sequence"/>
</dbReference>
<sequence>MLFYHSDARETRPTIPLDRYSLMKLRVASGLYATILTVSVLLVLAGCRSEPEATDPDDPGPIPVDKTFGESVDPDAAVDVASIAERPTAYDGESVTTRGRIAQVCQKKGCWMAMDAGDKPPVRVFVPHRDSGGYAFTLPTEATGTAVVKGTVRVHTLPERERDHYEADGAPRPDSVEVQIAARGIALTDR</sequence>
<dbReference type="InterPro" id="IPR032577">
    <property type="entry name" value="DUF4920"/>
</dbReference>
<name>A0A2A8CX20_9BACT</name>
<comment type="caution">
    <text evidence="1">The sequence shown here is derived from an EMBL/GenBank/DDBJ whole genome shotgun (WGS) entry which is preliminary data.</text>
</comment>
<accession>A0A2A8CX20</accession>
<evidence type="ECO:0000313" key="2">
    <source>
        <dbReference type="Proteomes" id="UP000220102"/>
    </source>
</evidence>
<dbReference type="EMBL" id="PDEQ01000005">
    <property type="protein sequence ID" value="PEN13161.1"/>
    <property type="molecule type" value="Genomic_DNA"/>
</dbReference>
<reference evidence="1 2" key="1">
    <citation type="submission" date="2017-10" db="EMBL/GenBank/DDBJ databases">
        <title>Draft genome of Longibacter Salinarum.</title>
        <authorList>
            <person name="Goh K.M."/>
            <person name="Shamsir M.S."/>
            <person name="Lim S.W."/>
        </authorList>
    </citation>
    <scope>NUCLEOTIDE SEQUENCE [LARGE SCALE GENOMIC DNA]</scope>
    <source>
        <strain evidence="1 2">KCTC 52045</strain>
    </source>
</reference>
<protein>
    <submittedName>
        <fullName evidence="1">DUF4920 domain-containing protein</fullName>
    </submittedName>
</protein>
<dbReference type="AlphaFoldDB" id="A0A2A8CX20"/>
<evidence type="ECO:0000313" key="1">
    <source>
        <dbReference type="EMBL" id="PEN13161.1"/>
    </source>
</evidence>
<organism evidence="1 2">
    <name type="scientific">Longibacter salinarum</name>
    <dbReference type="NCBI Taxonomy" id="1850348"/>
    <lineage>
        <taxon>Bacteria</taxon>
        <taxon>Pseudomonadati</taxon>
        <taxon>Rhodothermota</taxon>
        <taxon>Rhodothermia</taxon>
        <taxon>Rhodothermales</taxon>
        <taxon>Salisaetaceae</taxon>
        <taxon>Longibacter</taxon>
    </lineage>
</organism>
<gene>
    <name evidence="1" type="ORF">CRI94_10970</name>
</gene>
<dbReference type="Pfam" id="PF16267">
    <property type="entry name" value="DUF4920"/>
    <property type="match status" value="1"/>
</dbReference>
<keyword evidence="2" id="KW-1185">Reference proteome</keyword>